<dbReference type="AlphaFoldDB" id="A0A9P5PKW0"/>
<keyword evidence="8" id="KW-1185">Reference proteome</keyword>
<dbReference type="PANTHER" id="PTHR15549">
    <property type="entry name" value="PAIRED IMMUNOGLOBULIN-LIKE TYPE 2 RECEPTOR"/>
    <property type="match status" value="1"/>
</dbReference>
<dbReference type="Proteomes" id="UP000772434">
    <property type="component" value="Unassembled WGS sequence"/>
</dbReference>
<comment type="subcellular location">
    <subcellularLocation>
        <location evidence="1">Membrane</location>
        <topology evidence="1">Single-pass membrane protein</topology>
    </subcellularLocation>
</comment>
<evidence type="ECO:0000256" key="2">
    <source>
        <dbReference type="ARBA" id="ARBA00022692"/>
    </source>
</evidence>
<feature type="region of interest" description="Disordered" evidence="5">
    <location>
        <begin position="202"/>
        <end position="248"/>
    </location>
</feature>
<feature type="region of interest" description="Disordered" evidence="5">
    <location>
        <begin position="115"/>
        <end position="147"/>
    </location>
</feature>
<keyword evidence="4 6" id="KW-0472">Membrane</keyword>
<dbReference type="EMBL" id="JADNRY010000070">
    <property type="protein sequence ID" value="KAF9067649.1"/>
    <property type="molecule type" value="Genomic_DNA"/>
</dbReference>
<protein>
    <submittedName>
        <fullName evidence="7">Uncharacterized protein</fullName>
    </submittedName>
</protein>
<accession>A0A9P5PKW0</accession>
<proteinExistence type="predicted"/>
<name>A0A9P5PKW0_9AGAR</name>
<dbReference type="OrthoDB" id="2757214at2759"/>
<feature type="transmembrane region" description="Helical" evidence="6">
    <location>
        <begin position="151"/>
        <end position="178"/>
    </location>
</feature>
<sequence length="285" mass="30277">MRTNLETNAPPDVCNEQSADCCCNSIAFALAMLCLNCQHNIGTGAGYDAGAGAYGLYLRAPTTCSPVKNQTLPASVQDASILGYWRLVLVNQYTWQTTSLYIAAQNNNTFTHCAATARNNTSGPSSAPSSSNPSSTPPIKNQDVSSSSSDLGAGAIGGIVGGVITGLFGTILILWFWWKKREGKGFPDQPFHQMGSNAQEVYSQPGENVSPSDSYRSQAANSFPWGHSEAGSSEEKNQSRSPMSHPLDKVLYLNQNPSILTITTTMTESASPTSPVSTTMSQTDS</sequence>
<evidence type="ECO:0000256" key="1">
    <source>
        <dbReference type="ARBA" id="ARBA00004167"/>
    </source>
</evidence>
<evidence type="ECO:0000256" key="5">
    <source>
        <dbReference type="SAM" id="MobiDB-lite"/>
    </source>
</evidence>
<evidence type="ECO:0000313" key="7">
    <source>
        <dbReference type="EMBL" id="KAF9067649.1"/>
    </source>
</evidence>
<gene>
    <name evidence="7" type="ORF">BDP27DRAFT_1448942</name>
</gene>
<reference evidence="7" key="1">
    <citation type="submission" date="2020-11" db="EMBL/GenBank/DDBJ databases">
        <authorList>
            <consortium name="DOE Joint Genome Institute"/>
            <person name="Ahrendt S."/>
            <person name="Riley R."/>
            <person name="Andreopoulos W."/>
            <person name="Labutti K."/>
            <person name="Pangilinan J."/>
            <person name="Ruiz-Duenas F.J."/>
            <person name="Barrasa J.M."/>
            <person name="Sanchez-Garcia M."/>
            <person name="Camarero S."/>
            <person name="Miyauchi S."/>
            <person name="Serrano A."/>
            <person name="Linde D."/>
            <person name="Babiker R."/>
            <person name="Drula E."/>
            <person name="Ayuso-Fernandez I."/>
            <person name="Pacheco R."/>
            <person name="Padilla G."/>
            <person name="Ferreira P."/>
            <person name="Barriuso J."/>
            <person name="Kellner H."/>
            <person name="Castanera R."/>
            <person name="Alfaro M."/>
            <person name="Ramirez L."/>
            <person name="Pisabarro A.G."/>
            <person name="Kuo A."/>
            <person name="Tritt A."/>
            <person name="Lipzen A."/>
            <person name="He G."/>
            <person name="Yan M."/>
            <person name="Ng V."/>
            <person name="Cullen D."/>
            <person name="Martin F."/>
            <person name="Rosso M.-N."/>
            <person name="Henrissat B."/>
            <person name="Hibbett D."/>
            <person name="Martinez A.T."/>
            <person name="Grigoriev I.V."/>
        </authorList>
    </citation>
    <scope>NUCLEOTIDE SEQUENCE</scope>
    <source>
        <strain evidence="7">AH 40177</strain>
    </source>
</reference>
<feature type="compositionally biased region" description="Polar residues" evidence="5">
    <location>
        <begin position="202"/>
        <end position="221"/>
    </location>
</feature>
<feature type="region of interest" description="Disordered" evidence="5">
    <location>
        <begin position="265"/>
        <end position="285"/>
    </location>
</feature>
<comment type="caution">
    <text evidence="7">The sequence shown here is derived from an EMBL/GenBank/DDBJ whole genome shotgun (WGS) entry which is preliminary data.</text>
</comment>
<evidence type="ECO:0000256" key="6">
    <source>
        <dbReference type="SAM" id="Phobius"/>
    </source>
</evidence>
<organism evidence="7 8">
    <name type="scientific">Rhodocollybia butyracea</name>
    <dbReference type="NCBI Taxonomy" id="206335"/>
    <lineage>
        <taxon>Eukaryota</taxon>
        <taxon>Fungi</taxon>
        <taxon>Dikarya</taxon>
        <taxon>Basidiomycota</taxon>
        <taxon>Agaricomycotina</taxon>
        <taxon>Agaricomycetes</taxon>
        <taxon>Agaricomycetidae</taxon>
        <taxon>Agaricales</taxon>
        <taxon>Marasmiineae</taxon>
        <taxon>Omphalotaceae</taxon>
        <taxon>Rhodocollybia</taxon>
    </lineage>
</organism>
<dbReference type="GO" id="GO:0071944">
    <property type="term" value="C:cell periphery"/>
    <property type="evidence" value="ECO:0007669"/>
    <property type="project" value="UniProtKB-ARBA"/>
</dbReference>
<evidence type="ECO:0000256" key="3">
    <source>
        <dbReference type="ARBA" id="ARBA00022989"/>
    </source>
</evidence>
<feature type="compositionally biased region" description="Low complexity" evidence="5">
    <location>
        <begin position="119"/>
        <end position="138"/>
    </location>
</feature>
<keyword evidence="2 6" id="KW-0812">Transmembrane</keyword>
<evidence type="ECO:0000256" key="4">
    <source>
        <dbReference type="ARBA" id="ARBA00023136"/>
    </source>
</evidence>
<dbReference type="GO" id="GO:0016020">
    <property type="term" value="C:membrane"/>
    <property type="evidence" value="ECO:0007669"/>
    <property type="project" value="UniProtKB-SubCell"/>
</dbReference>
<evidence type="ECO:0000313" key="8">
    <source>
        <dbReference type="Proteomes" id="UP000772434"/>
    </source>
</evidence>
<dbReference type="InterPro" id="IPR051694">
    <property type="entry name" value="Immunoregulatory_rcpt-like"/>
</dbReference>
<keyword evidence="3 6" id="KW-1133">Transmembrane helix</keyword>